<gene>
    <name evidence="5" type="ORF">FE263_00340</name>
</gene>
<sequence length="420" mass="44926">MSAPMWSIRCRHRSGSCRKMDVPSRLHEVAALALALALVTNPARADPPPVSPPPTPAPQSPPPPEAAPADRLTLLGSSDKLSWNGVAIAPDGRIFVEFPRITGSPGPSLAILNHDEANHTDSLTAYPGSGWNDWSATAKTDPAQGFVDLNAVHLGPENSLWAVDTGAPGFGRQPLPGATKLVRIDLATNKVSRVYVLPPDVLAPKSMIDDVRFHGSLAYITDAGSPGLIVLDLATGHARRVLDHDPSTTAQRPIVVDGETLKGPDNKPVMIHADQLEVTPDGAYLYYQPLCGPLYRIATALLDDPKATTQAVAAGVEFWYDTPALGGTAIGPDGTLYLDDVENDSVLSLDPGRRLATIIRDPRLHWADAPFLQGGVLTLPVPQLDRAAVFHHNHSQIQYPVGLYALHLPQPQPAPAHHDR</sequence>
<proteinExistence type="predicted"/>
<feature type="region of interest" description="Disordered" evidence="3">
    <location>
        <begin position="43"/>
        <end position="70"/>
    </location>
</feature>
<dbReference type="AlphaFoldDB" id="A0A5R9JB17"/>
<dbReference type="OrthoDB" id="9797664at2"/>
<evidence type="ECO:0008006" key="7">
    <source>
        <dbReference type="Google" id="ProtNLM"/>
    </source>
</evidence>
<dbReference type="Proteomes" id="UP000305654">
    <property type="component" value="Unassembled WGS sequence"/>
</dbReference>
<accession>A0A5R9JB17</accession>
<evidence type="ECO:0000313" key="6">
    <source>
        <dbReference type="Proteomes" id="UP000305654"/>
    </source>
</evidence>
<evidence type="ECO:0000256" key="2">
    <source>
        <dbReference type="ARBA" id="ARBA00022525"/>
    </source>
</evidence>
<organism evidence="5 6">
    <name type="scientific">Lichenicoccus roseus</name>
    <dbReference type="NCBI Taxonomy" id="2683649"/>
    <lineage>
        <taxon>Bacteria</taxon>
        <taxon>Pseudomonadati</taxon>
        <taxon>Pseudomonadota</taxon>
        <taxon>Alphaproteobacteria</taxon>
        <taxon>Acetobacterales</taxon>
        <taxon>Acetobacteraceae</taxon>
        <taxon>Lichenicoccus</taxon>
    </lineage>
</organism>
<dbReference type="Pfam" id="PF03022">
    <property type="entry name" value="MRJP"/>
    <property type="match status" value="1"/>
</dbReference>
<evidence type="ECO:0000256" key="1">
    <source>
        <dbReference type="ARBA" id="ARBA00004613"/>
    </source>
</evidence>
<evidence type="ECO:0000256" key="4">
    <source>
        <dbReference type="SAM" id="SignalP"/>
    </source>
</evidence>
<dbReference type="PANTHER" id="PTHR10009">
    <property type="entry name" value="PROTEIN YELLOW-RELATED"/>
    <property type="match status" value="1"/>
</dbReference>
<keyword evidence="6" id="KW-1185">Reference proteome</keyword>
<dbReference type="GO" id="GO:0005576">
    <property type="term" value="C:extracellular region"/>
    <property type="evidence" value="ECO:0007669"/>
    <property type="project" value="UniProtKB-SubCell"/>
</dbReference>
<evidence type="ECO:0000313" key="5">
    <source>
        <dbReference type="EMBL" id="TLU73727.1"/>
    </source>
</evidence>
<reference evidence="5 6" key="1">
    <citation type="submission" date="2019-05" db="EMBL/GenBank/DDBJ databases">
        <authorList>
            <person name="Pankratov T."/>
            <person name="Grouzdev D."/>
        </authorList>
    </citation>
    <scope>NUCLEOTIDE SEQUENCE [LARGE SCALE GENOMIC DNA]</scope>
    <source>
        <strain evidence="5 6">KEBCLARHB70R</strain>
    </source>
</reference>
<evidence type="ECO:0000256" key="3">
    <source>
        <dbReference type="SAM" id="MobiDB-lite"/>
    </source>
</evidence>
<feature type="chain" id="PRO_5024390898" description="Major royal jelly protein" evidence="4">
    <location>
        <begin position="46"/>
        <end position="420"/>
    </location>
</feature>
<keyword evidence="4" id="KW-0732">Signal</keyword>
<keyword evidence="2" id="KW-0964">Secreted</keyword>
<comment type="caution">
    <text evidence="5">The sequence shown here is derived from an EMBL/GenBank/DDBJ whole genome shotgun (WGS) entry which is preliminary data.</text>
</comment>
<dbReference type="InterPro" id="IPR011042">
    <property type="entry name" value="6-blade_b-propeller_TolB-like"/>
</dbReference>
<name>A0A5R9JB17_9PROT</name>
<dbReference type="SUPFAM" id="SSF63829">
    <property type="entry name" value="Calcium-dependent phosphotriesterase"/>
    <property type="match status" value="1"/>
</dbReference>
<feature type="compositionally biased region" description="Pro residues" evidence="3">
    <location>
        <begin position="45"/>
        <end position="66"/>
    </location>
</feature>
<dbReference type="PANTHER" id="PTHR10009:SF18">
    <property type="entry name" value="PROTEIN YELLOW-LIKE PROTEIN"/>
    <property type="match status" value="1"/>
</dbReference>
<dbReference type="Gene3D" id="2.120.10.30">
    <property type="entry name" value="TolB, C-terminal domain"/>
    <property type="match status" value="1"/>
</dbReference>
<protein>
    <recommendedName>
        <fullName evidence="7">Major royal jelly protein</fullName>
    </recommendedName>
</protein>
<comment type="subcellular location">
    <subcellularLocation>
        <location evidence="1">Secreted</location>
    </subcellularLocation>
</comment>
<dbReference type="InterPro" id="IPR017996">
    <property type="entry name" value="MRJP/yellow-related"/>
</dbReference>
<feature type="signal peptide" evidence="4">
    <location>
        <begin position="1"/>
        <end position="45"/>
    </location>
</feature>
<dbReference type="EMBL" id="VCDI01000001">
    <property type="protein sequence ID" value="TLU73727.1"/>
    <property type="molecule type" value="Genomic_DNA"/>
</dbReference>